<name>A0ABP9ZGQ2_9LACO</name>
<dbReference type="InterPro" id="IPR039418">
    <property type="entry name" value="LexA-like"/>
</dbReference>
<dbReference type="InterPro" id="IPR050077">
    <property type="entry name" value="LexA_repressor"/>
</dbReference>
<dbReference type="CDD" id="cd06529">
    <property type="entry name" value="S24_LexA-like"/>
    <property type="match status" value="1"/>
</dbReference>
<dbReference type="PROSITE" id="PS50943">
    <property type="entry name" value="HTH_CROC1"/>
    <property type="match status" value="1"/>
</dbReference>
<evidence type="ECO:0000259" key="8">
    <source>
        <dbReference type="PROSITE" id="PS50943"/>
    </source>
</evidence>
<comment type="caution">
    <text evidence="9">The sequence shown here is derived from an EMBL/GenBank/DDBJ whole genome shotgun (WGS) entry which is preliminary data.</text>
</comment>
<dbReference type="InterPro" id="IPR001387">
    <property type="entry name" value="Cro/C1-type_HTH"/>
</dbReference>
<keyword evidence="3 7" id="KW-0378">Hydrolase</keyword>
<dbReference type="Proteomes" id="UP001438112">
    <property type="component" value="Unassembled WGS sequence"/>
</dbReference>
<dbReference type="SMART" id="SM00530">
    <property type="entry name" value="HTH_XRE"/>
    <property type="match status" value="1"/>
</dbReference>
<evidence type="ECO:0000256" key="1">
    <source>
        <dbReference type="ARBA" id="ARBA00007484"/>
    </source>
</evidence>
<dbReference type="Pfam" id="PF13443">
    <property type="entry name" value="HTH_26"/>
    <property type="match status" value="1"/>
</dbReference>
<keyword evidence="4 7" id="KW-0068">Autocatalytic cleavage</keyword>
<dbReference type="Gene3D" id="2.10.109.10">
    <property type="entry name" value="Umud Fragment, subunit A"/>
    <property type="match status" value="1"/>
</dbReference>
<dbReference type="SUPFAM" id="SSF51306">
    <property type="entry name" value="LexA/Signal peptidase"/>
    <property type="match status" value="1"/>
</dbReference>
<dbReference type="Gene3D" id="1.10.260.40">
    <property type="entry name" value="lambda repressor-like DNA-binding domains"/>
    <property type="match status" value="1"/>
</dbReference>
<evidence type="ECO:0000256" key="5">
    <source>
        <dbReference type="ARBA" id="ARBA00023204"/>
    </source>
</evidence>
<dbReference type="EMBL" id="BAABVV010000024">
    <property type="protein sequence ID" value="GAA6113978.1"/>
    <property type="molecule type" value="Genomic_DNA"/>
</dbReference>
<reference evidence="9 10" key="1">
    <citation type="submission" date="2024-03" db="EMBL/GenBank/DDBJ databases">
        <title>Inconsistent identification of Apilactobacillus kunkeei-related strains obtained by well-developed overall genome related indices.</title>
        <authorList>
            <person name="Maeno S."/>
            <person name="Endo A."/>
        </authorList>
    </citation>
    <scope>NUCLEOTIDE SEQUENCE [LARGE SCALE GENOMIC DNA]</scope>
    <source>
        <strain evidence="9 10">20H-10</strain>
    </source>
</reference>
<dbReference type="InterPro" id="IPR015927">
    <property type="entry name" value="Peptidase_S24_S26A/B/C"/>
</dbReference>
<evidence type="ECO:0000256" key="3">
    <source>
        <dbReference type="ARBA" id="ARBA00022801"/>
    </source>
</evidence>
<dbReference type="PANTHER" id="PTHR33516">
    <property type="entry name" value="LEXA REPRESSOR"/>
    <property type="match status" value="1"/>
</dbReference>
<sequence length="208" mass="22900">MSNLGNKEAMSDNLHRLLHDRGISQRKVANDLNISPTTFSSWVNGIFYPRIDKIEKLADYFNVKKSALIEPNGDDSEIKVFKDITQVPVIGDIACGDPITAIQNVEEYMPAPSSSLPVGNNFYLRCDGDSMKPTINNGSLVLIHEQPNVEDGEIAAVLIDGEATLKRVKHQGKTVILMPDNNQYNPIVLTDDIDARILGKAVQVVNSL</sequence>
<dbReference type="InterPro" id="IPR006197">
    <property type="entry name" value="Peptidase_S24_LexA"/>
</dbReference>
<keyword evidence="10" id="KW-1185">Reference proteome</keyword>
<dbReference type="PRINTS" id="PR00726">
    <property type="entry name" value="LEXASERPTASE"/>
</dbReference>
<evidence type="ECO:0000256" key="7">
    <source>
        <dbReference type="RuleBase" id="RU003991"/>
    </source>
</evidence>
<dbReference type="InterPro" id="IPR010982">
    <property type="entry name" value="Lambda_DNA-bd_dom_sf"/>
</dbReference>
<dbReference type="CDD" id="cd00093">
    <property type="entry name" value="HTH_XRE"/>
    <property type="match status" value="1"/>
</dbReference>
<dbReference type="InterPro" id="IPR036286">
    <property type="entry name" value="LexA/Signal_pep-like_sf"/>
</dbReference>
<keyword evidence="2" id="KW-0227">DNA damage</keyword>
<evidence type="ECO:0000256" key="2">
    <source>
        <dbReference type="ARBA" id="ARBA00022763"/>
    </source>
</evidence>
<evidence type="ECO:0000313" key="10">
    <source>
        <dbReference type="Proteomes" id="UP001438112"/>
    </source>
</evidence>
<organism evidence="9 10">
    <name type="scientific">Apilactobacillus apinorum</name>
    <dbReference type="NCBI Taxonomy" id="1218495"/>
    <lineage>
        <taxon>Bacteria</taxon>
        <taxon>Bacillati</taxon>
        <taxon>Bacillota</taxon>
        <taxon>Bacilli</taxon>
        <taxon>Lactobacillales</taxon>
        <taxon>Lactobacillaceae</taxon>
        <taxon>Apilactobacillus</taxon>
    </lineage>
</organism>
<dbReference type="Pfam" id="PF00717">
    <property type="entry name" value="Peptidase_S24"/>
    <property type="match status" value="1"/>
</dbReference>
<protein>
    <recommendedName>
        <fullName evidence="8">HTH cro/C1-type domain-containing protein</fullName>
    </recommendedName>
</protein>
<dbReference type="SUPFAM" id="SSF47413">
    <property type="entry name" value="lambda repressor-like DNA-binding domains"/>
    <property type="match status" value="1"/>
</dbReference>
<keyword evidence="6" id="KW-0742">SOS response</keyword>
<feature type="domain" description="HTH cro/C1-type" evidence="8">
    <location>
        <begin position="14"/>
        <end position="68"/>
    </location>
</feature>
<comment type="similarity">
    <text evidence="1 7">Belongs to the peptidase S24 family.</text>
</comment>
<evidence type="ECO:0000313" key="9">
    <source>
        <dbReference type="EMBL" id="GAA6113978.1"/>
    </source>
</evidence>
<gene>
    <name evidence="9" type="ORF">AP20H10_03410</name>
</gene>
<dbReference type="PANTHER" id="PTHR33516:SF2">
    <property type="entry name" value="LEXA REPRESSOR-RELATED"/>
    <property type="match status" value="1"/>
</dbReference>
<keyword evidence="5" id="KW-0234">DNA repair</keyword>
<evidence type="ECO:0000256" key="4">
    <source>
        <dbReference type="ARBA" id="ARBA00022813"/>
    </source>
</evidence>
<evidence type="ECO:0000256" key="6">
    <source>
        <dbReference type="ARBA" id="ARBA00023236"/>
    </source>
</evidence>
<accession>A0ABP9ZGQ2</accession>
<proteinExistence type="inferred from homology"/>
<dbReference type="RefSeq" id="WP_353317412.1">
    <property type="nucleotide sequence ID" value="NZ_BAABVV010000024.1"/>
</dbReference>